<reference evidence="2 3" key="1">
    <citation type="submission" date="2012-01" db="EMBL/GenBank/DDBJ databases">
        <title>Improved High-Quality Draft sequence of Metallosphaera yellowstonensis MK1.</title>
        <authorList>
            <consortium name="US DOE Joint Genome Institute"/>
            <person name="Lucas S."/>
            <person name="Han J."/>
            <person name="Cheng J.-F."/>
            <person name="Goodwin L."/>
            <person name="Pitluck S."/>
            <person name="Peters L."/>
            <person name="Teshima H."/>
            <person name="Detter J.C."/>
            <person name="Han C."/>
            <person name="Tapia R."/>
            <person name="Land M."/>
            <person name="Hauser L."/>
            <person name="Kyrpides N."/>
            <person name="Kozubal M."/>
            <person name="Macur R.E."/>
            <person name="Jay Z."/>
            <person name="Inskeep W."/>
            <person name="Woyke T."/>
        </authorList>
    </citation>
    <scope>NUCLEOTIDE SEQUENCE [LARGE SCALE GENOMIC DNA]</scope>
    <source>
        <strain evidence="2 3">MK1</strain>
    </source>
</reference>
<dbReference type="STRING" id="671065.MetMK1DRAFT_00028790"/>
<evidence type="ECO:0000313" key="2">
    <source>
        <dbReference type="EMBL" id="EHP68445.1"/>
    </source>
</evidence>
<dbReference type="PANTHER" id="PTHR31027:SF2">
    <property type="entry name" value="LEBERCILIN DOMAIN-CONTAINING PROTEIN"/>
    <property type="match status" value="1"/>
</dbReference>
<dbReference type="AlphaFoldDB" id="H2C8G9"/>
<dbReference type="OrthoDB" id="147108at2157"/>
<dbReference type="InterPro" id="IPR055545">
    <property type="entry name" value="DUF7121"/>
</dbReference>
<keyword evidence="3" id="KW-1185">Reference proteome</keyword>
<sequence length="301" mass="35598">MSNPPAEAAEEDLLKRISDLRQEINKLKEKKYAAIEEVRKLRQRRIEKIEKLKAVRAQLETLFQEYNARINELKELKQKKDALFDVIKEMRREFEELKNLMKKTQGLNPDLLEKRIKSLEWRIQTSSLTLDEEKRLIQKIAELEKKFTEAKKILKIKEKGNEEKAEFLAKRIELATIRQKISATVGEISEKKKLIASLKEEREKIKKELDELKQRIEQKNKEIEDLNSQIEQKNRELEKQVETQKKMERGVYGGANDAEVLERKRKVAEEKLKKGERLTFEDFYALYGAARGKDEDHGNLH</sequence>
<keyword evidence="1" id="KW-0175">Coiled coil</keyword>
<protein>
    <submittedName>
        <fullName evidence="2">Putative coiled-coil protein</fullName>
    </submittedName>
</protein>
<proteinExistence type="predicted"/>
<dbReference type="Proteomes" id="UP000003980">
    <property type="component" value="Unassembled WGS sequence"/>
</dbReference>
<dbReference type="EMBL" id="JH597770">
    <property type="protein sequence ID" value="EHP68445.1"/>
    <property type="molecule type" value="Genomic_DNA"/>
</dbReference>
<evidence type="ECO:0000313" key="3">
    <source>
        <dbReference type="Proteomes" id="UP000003980"/>
    </source>
</evidence>
<dbReference type="HOGENOM" id="CLU_080079_0_0_2"/>
<dbReference type="PANTHER" id="PTHR31027">
    <property type="entry name" value="NUCLEAR SEGREGATION PROTEIN BFR1"/>
    <property type="match status" value="1"/>
</dbReference>
<dbReference type="eggNOG" id="arCOG01159">
    <property type="taxonomic scope" value="Archaea"/>
</dbReference>
<feature type="coiled-coil region" evidence="1">
    <location>
        <begin position="10"/>
        <end position="107"/>
    </location>
</feature>
<evidence type="ECO:0000256" key="1">
    <source>
        <dbReference type="SAM" id="Coils"/>
    </source>
</evidence>
<name>H2C8G9_9CREN</name>
<dbReference type="InterPro" id="IPR039604">
    <property type="entry name" value="Bfr1"/>
</dbReference>
<feature type="coiled-coil region" evidence="1">
    <location>
        <begin position="188"/>
        <end position="278"/>
    </location>
</feature>
<gene>
    <name evidence="2" type="ORF">MetMK1DRAFT_00028790</name>
</gene>
<organism evidence="2 3">
    <name type="scientific">Metallosphaera yellowstonensis MK1</name>
    <dbReference type="NCBI Taxonomy" id="671065"/>
    <lineage>
        <taxon>Archaea</taxon>
        <taxon>Thermoproteota</taxon>
        <taxon>Thermoprotei</taxon>
        <taxon>Sulfolobales</taxon>
        <taxon>Sulfolobaceae</taxon>
        <taxon>Metallosphaera</taxon>
    </lineage>
</organism>
<dbReference type="RefSeq" id="WP_009074861.1">
    <property type="nucleotide sequence ID" value="NZ_JH597770.1"/>
</dbReference>
<dbReference type="Pfam" id="PF23435">
    <property type="entry name" value="DUF7121"/>
    <property type="match status" value="1"/>
</dbReference>
<accession>H2C8G9</accession>